<proteinExistence type="predicted"/>
<dbReference type="InterPro" id="IPR001807">
    <property type="entry name" value="ClC"/>
</dbReference>
<dbReference type="InterPro" id="IPR006037">
    <property type="entry name" value="RCK_C"/>
</dbReference>
<evidence type="ECO:0000259" key="3">
    <source>
        <dbReference type="PROSITE" id="PS51202"/>
    </source>
</evidence>
<feature type="transmembrane region" description="Helical" evidence="2">
    <location>
        <begin position="308"/>
        <end position="329"/>
    </location>
</feature>
<evidence type="ECO:0000256" key="2">
    <source>
        <dbReference type="SAM" id="Phobius"/>
    </source>
</evidence>
<dbReference type="PROSITE" id="PS51202">
    <property type="entry name" value="RCK_C"/>
    <property type="match status" value="1"/>
</dbReference>
<feature type="transmembrane region" description="Helical" evidence="2">
    <location>
        <begin position="110"/>
        <end position="131"/>
    </location>
</feature>
<dbReference type="GO" id="GO:0006813">
    <property type="term" value="P:potassium ion transport"/>
    <property type="evidence" value="ECO:0007669"/>
    <property type="project" value="InterPro"/>
</dbReference>
<keyword evidence="2" id="KW-1133">Transmembrane helix</keyword>
<feature type="transmembrane region" description="Helical" evidence="2">
    <location>
        <begin position="234"/>
        <end position="252"/>
    </location>
</feature>
<feature type="transmembrane region" description="Helical" evidence="2">
    <location>
        <begin position="365"/>
        <end position="386"/>
    </location>
</feature>
<feature type="transmembrane region" description="Helical" evidence="2">
    <location>
        <begin position="398"/>
        <end position="416"/>
    </location>
</feature>
<keyword evidence="1" id="KW-0406">Ion transport</keyword>
<dbReference type="Pfam" id="PF02080">
    <property type="entry name" value="TrkA_C"/>
    <property type="match status" value="1"/>
</dbReference>
<keyword evidence="2" id="KW-0812">Transmembrane</keyword>
<evidence type="ECO:0000313" key="5">
    <source>
        <dbReference type="Proteomes" id="UP000694308"/>
    </source>
</evidence>
<feature type="domain" description="RCK C-terminal" evidence="3">
    <location>
        <begin position="437"/>
        <end position="519"/>
    </location>
</feature>
<keyword evidence="5" id="KW-1185">Reference proteome</keyword>
<dbReference type="PANTHER" id="PTHR45711:SF6">
    <property type="entry name" value="CHLORIDE CHANNEL PROTEIN"/>
    <property type="match status" value="1"/>
</dbReference>
<keyword evidence="1" id="KW-0813">Transport</keyword>
<keyword evidence="2" id="KW-0472">Membrane</keyword>
<dbReference type="GO" id="GO:0005886">
    <property type="term" value="C:plasma membrane"/>
    <property type="evidence" value="ECO:0007669"/>
    <property type="project" value="TreeGrafter"/>
</dbReference>
<dbReference type="AlphaFoldDB" id="A0A949TL92"/>
<evidence type="ECO:0000256" key="1">
    <source>
        <dbReference type="ARBA" id="ARBA00023065"/>
    </source>
</evidence>
<dbReference type="CDD" id="cd01031">
    <property type="entry name" value="EriC"/>
    <property type="match status" value="1"/>
</dbReference>
<dbReference type="Proteomes" id="UP000694308">
    <property type="component" value="Unassembled WGS sequence"/>
</dbReference>
<organism evidence="4 5">
    <name type="scientific">Clostridium thailandense</name>
    <dbReference type="NCBI Taxonomy" id="2794346"/>
    <lineage>
        <taxon>Bacteria</taxon>
        <taxon>Bacillati</taxon>
        <taxon>Bacillota</taxon>
        <taxon>Clostridia</taxon>
        <taxon>Eubacteriales</taxon>
        <taxon>Clostridiaceae</taxon>
        <taxon>Clostridium</taxon>
    </lineage>
</organism>
<dbReference type="RefSeq" id="WP_218319572.1">
    <property type="nucleotide sequence ID" value="NZ_JAEEGC010000026.1"/>
</dbReference>
<accession>A0A949TL92</accession>
<dbReference type="GO" id="GO:0008324">
    <property type="term" value="F:monoatomic cation transmembrane transporter activity"/>
    <property type="evidence" value="ECO:0007669"/>
    <property type="project" value="InterPro"/>
</dbReference>
<gene>
    <name evidence="4" type="ORF">I6U48_06350</name>
</gene>
<feature type="transmembrane region" description="Helical" evidence="2">
    <location>
        <begin position="23"/>
        <end position="44"/>
    </location>
</feature>
<sequence>MIESDDNATYNTLSHWNTFKFKLIIEGIIVGILTGFIVVLYRYLLEKSLYVIDGLYIVLSQKYWLIPFWIVTLAIIGYIVGLLVKKEPMISGSGIPQVEGVLLRKLHMNWLKVIIGKFVGGVLSIGSGLSLGREGPSVQLGAAVGLGVSRVFNRLKLEEKFLITSGASAGLAAAFNAPLAGAMFSLEETHKNFSPLVLLSALSAALSADFVSSGFFGLEPVFDFKNLTTLTLNYYFYIAILGVLVGILGVVFNKTIMKTQDIYSMQKWLPAEFKPIVPLILSVPLGLLLPQVLGGGHTLIMSLVKNNFHIKILVVLLVAKFLFTMVSYGSGAPGGIFLPLLTVGALIGTLYGTILVTIFHFNSIYISNFVILAMAGYFTAVVRAPITGSILITEMTGSFNHLLPLALISIIAYITADLLKSEPIYESLLDRFLMHNTNNKTIKDDKTKAILEIAVYMGSLLDGKCIKEIEWPNNCLLVAVKRGEKEIIPKGNTLICPGDYLIVLTDNCGASKVTESLLSMANSYESKFKTQ</sequence>
<evidence type="ECO:0000313" key="4">
    <source>
        <dbReference type="EMBL" id="MBV7272537.1"/>
    </source>
</evidence>
<comment type="caution">
    <text evidence="4">The sequence shown here is derived from an EMBL/GenBank/DDBJ whole genome shotgun (WGS) entry which is preliminary data.</text>
</comment>
<protein>
    <submittedName>
        <fullName evidence="4">ClC family H(+)/Cl(-) exchange transporter</fullName>
    </submittedName>
</protein>
<feature type="transmembrane region" description="Helical" evidence="2">
    <location>
        <begin position="196"/>
        <end position="218"/>
    </location>
</feature>
<dbReference type="Pfam" id="PF00654">
    <property type="entry name" value="Voltage_CLC"/>
    <property type="match status" value="1"/>
</dbReference>
<dbReference type="EMBL" id="JAEEGC010000026">
    <property type="protein sequence ID" value="MBV7272537.1"/>
    <property type="molecule type" value="Genomic_DNA"/>
</dbReference>
<feature type="transmembrane region" description="Helical" evidence="2">
    <location>
        <begin position="161"/>
        <end position="184"/>
    </location>
</feature>
<dbReference type="GO" id="GO:0005247">
    <property type="term" value="F:voltage-gated chloride channel activity"/>
    <property type="evidence" value="ECO:0007669"/>
    <property type="project" value="TreeGrafter"/>
</dbReference>
<dbReference type="PANTHER" id="PTHR45711">
    <property type="entry name" value="CHLORIDE CHANNEL PROTEIN"/>
    <property type="match status" value="1"/>
</dbReference>
<name>A0A949TL92_9CLOT</name>
<feature type="transmembrane region" description="Helical" evidence="2">
    <location>
        <begin position="273"/>
        <end position="293"/>
    </location>
</feature>
<feature type="transmembrane region" description="Helical" evidence="2">
    <location>
        <begin position="336"/>
        <end position="359"/>
    </location>
</feature>
<reference evidence="4" key="1">
    <citation type="submission" date="2020-12" db="EMBL/GenBank/DDBJ databases">
        <title>Clostridium thailandense sp. nov., a novel acetogenic bacterium isolated from peat land soil in Thailand.</title>
        <authorList>
            <person name="Chaikitkaew S."/>
            <person name="Birkeland N.K."/>
        </authorList>
    </citation>
    <scope>NUCLEOTIDE SEQUENCE</scope>
    <source>
        <strain evidence="4">PL3</strain>
    </source>
</reference>
<feature type="transmembrane region" description="Helical" evidence="2">
    <location>
        <begin position="64"/>
        <end position="84"/>
    </location>
</feature>